<dbReference type="OrthoDB" id="9783597at2"/>
<sequence length="176" mass="20638">MFERSSEELAINKLLILYVLNKMEIPLTNSQITQVIMENEFVNYFSLQQFISELTDSRFIKIVKEDGKDYYSLTQKSIETLEYFISRIPDDTKEKIDLYVMNNKENILKETQIKSNFSKVGNNEFIVNLKVIENQTELINIDLNVPSNKQAKLICDNWKKNAPDIYGEIIQLLINK</sequence>
<dbReference type="InterPro" id="IPR036388">
    <property type="entry name" value="WH-like_DNA-bd_sf"/>
</dbReference>
<proteinExistence type="predicted"/>
<gene>
    <name evidence="1" type="ORF">CLOTH_08010</name>
</gene>
<evidence type="ECO:0000313" key="1">
    <source>
        <dbReference type="EMBL" id="OPJ56397.1"/>
    </source>
</evidence>
<name>A0A1V4IA54_9FIRM</name>
<dbReference type="InterPro" id="IPR025374">
    <property type="entry name" value="DUF4364"/>
</dbReference>
<dbReference type="RefSeq" id="WP_079411455.1">
    <property type="nucleotide sequence ID" value="NZ_MZGW01000002.1"/>
</dbReference>
<dbReference type="AlphaFoldDB" id="A0A1V4IA54"/>
<comment type="caution">
    <text evidence="1">The sequence shown here is derived from an EMBL/GenBank/DDBJ whole genome shotgun (WGS) entry which is preliminary data.</text>
</comment>
<dbReference type="Pfam" id="PF14277">
    <property type="entry name" value="DUF4364"/>
    <property type="match status" value="1"/>
</dbReference>
<dbReference type="Proteomes" id="UP000190140">
    <property type="component" value="Unassembled WGS sequence"/>
</dbReference>
<reference evidence="1 2" key="1">
    <citation type="submission" date="2017-03" db="EMBL/GenBank/DDBJ databases">
        <title>Genome sequence of Clostridium thermoalcaliphilum DSM 7309.</title>
        <authorList>
            <person name="Poehlein A."/>
            <person name="Daniel R."/>
        </authorList>
    </citation>
    <scope>NUCLEOTIDE SEQUENCE [LARGE SCALE GENOMIC DNA]</scope>
    <source>
        <strain evidence="1 2">DSM 7309</strain>
    </source>
</reference>
<organism evidence="1 2">
    <name type="scientific">Alkalithermobacter paradoxus</name>
    <dbReference type="NCBI Taxonomy" id="29349"/>
    <lineage>
        <taxon>Bacteria</taxon>
        <taxon>Bacillati</taxon>
        <taxon>Bacillota</taxon>
        <taxon>Clostridia</taxon>
        <taxon>Peptostreptococcales</taxon>
        <taxon>Tepidibacteraceae</taxon>
        <taxon>Alkalithermobacter</taxon>
    </lineage>
</organism>
<accession>A0A1V4IA54</accession>
<evidence type="ECO:0008006" key="3">
    <source>
        <dbReference type="Google" id="ProtNLM"/>
    </source>
</evidence>
<dbReference type="Gene3D" id="1.10.10.10">
    <property type="entry name" value="Winged helix-like DNA-binding domain superfamily/Winged helix DNA-binding domain"/>
    <property type="match status" value="1"/>
</dbReference>
<evidence type="ECO:0000313" key="2">
    <source>
        <dbReference type="Proteomes" id="UP000190140"/>
    </source>
</evidence>
<dbReference type="EMBL" id="MZGW01000002">
    <property type="protein sequence ID" value="OPJ56397.1"/>
    <property type="molecule type" value="Genomic_DNA"/>
</dbReference>
<dbReference type="STRING" id="29349.CLOTH_08010"/>
<keyword evidence="2" id="KW-1185">Reference proteome</keyword>
<protein>
    <recommendedName>
        <fullName evidence="3">DUF4364 domain-containing protein</fullName>
    </recommendedName>
</protein>